<reference evidence="6 7" key="1">
    <citation type="submission" date="2018-10" db="EMBL/GenBank/DDBJ databases">
        <title>Sequencing the genomes of 1000 actinobacteria strains.</title>
        <authorList>
            <person name="Klenk H.-P."/>
        </authorList>
    </citation>
    <scope>NUCLEOTIDE SEQUENCE [LARGE SCALE GENOMIC DNA]</scope>
    <source>
        <strain evidence="6 7">DSM 43911</strain>
    </source>
</reference>
<dbReference type="GO" id="GO:0003700">
    <property type="term" value="F:DNA-binding transcription factor activity"/>
    <property type="evidence" value="ECO:0007669"/>
    <property type="project" value="InterPro"/>
</dbReference>
<keyword evidence="7" id="KW-1185">Reference proteome</keyword>
<evidence type="ECO:0000256" key="2">
    <source>
        <dbReference type="ARBA" id="ARBA00023125"/>
    </source>
</evidence>
<gene>
    <name evidence="6" type="ORF">DFJ66_3404</name>
</gene>
<comment type="caution">
    <text evidence="6">The sequence shown here is derived from an EMBL/GenBank/DDBJ whole genome shotgun (WGS) entry which is preliminary data.</text>
</comment>
<evidence type="ECO:0000256" key="4">
    <source>
        <dbReference type="ARBA" id="ARBA00023163"/>
    </source>
</evidence>
<dbReference type="PROSITE" id="PS01124">
    <property type="entry name" value="HTH_ARAC_FAMILY_2"/>
    <property type="match status" value="1"/>
</dbReference>
<dbReference type="InterPro" id="IPR018060">
    <property type="entry name" value="HTH_AraC"/>
</dbReference>
<accession>A0A495X7M4</accession>
<dbReference type="Pfam" id="PF12833">
    <property type="entry name" value="HTH_18"/>
    <property type="match status" value="1"/>
</dbReference>
<protein>
    <submittedName>
        <fullName evidence="6">AraC-like DNA-binding protein</fullName>
    </submittedName>
</protein>
<dbReference type="EMBL" id="RBXR01000001">
    <property type="protein sequence ID" value="RKT70160.1"/>
    <property type="molecule type" value="Genomic_DNA"/>
</dbReference>
<evidence type="ECO:0000256" key="3">
    <source>
        <dbReference type="ARBA" id="ARBA00023159"/>
    </source>
</evidence>
<dbReference type="InterPro" id="IPR014710">
    <property type="entry name" value="RmlC-like_jellyroll"/>
</dbReference>
<keyword evidence="1" id="KW-0805">Transcription regulation</keyword>
<dbReference type="SUPFAM" id="SSF51215">
    <property type="entry name" value="Regulatory protein AraC"/>
    <property type="match status" value="1"/>
</dbReference>
<dbReference type="InterPro" id="IPR050204">
    <property type="entry name" value="AraC_XylS_family_regulators"/>
</dbReference>
<proteinExistence type="predicted"/>
<feature type="domain" description="HTH araC/xylS-type" evidence="5">
    <location>
        <begin position="161"/>
        <end position="259"/>
    </location>
</feature>
<keyword evidence="4" id="KW-0804">Transcription</keyword>
<keyword evidence="2 6" id="KW-0238">DNA-binding</keyword>
<dbReference type="AlphaFoldDB" id="A0A495X7M4"/>
<dbReference type="InterPro" id="IPR018062">
    <property type="entry name" value="HTH_AraC-typ_CS"/>
</dbReference>
<dbReference type="Gene3D" id="1.10.10.60">
    <property type="entry name" value="Homeodomain-like"/>
    <property type="match status" value="2"/>
</dbReference>
<evidence type="ECO:0000313" key="7">
    <source>
        <dbReference type="Proteomes" id="UP000272729"/>
    </source>
</evidence>
<name>A0A495X7M4_9PSEU</name>
<evidence type="ECO:0000313" key="6">
    <source>
        <dbReference type="EMBL" id="RKT70160.1"/>
    </source>
</evidence>
<dbReference type="InterPro" id="IPR032783">
    <property type="entry name" value="AraC_lig"/>
</dbReference>
<evidence type="ECO:0000259" key="5">
    <source>
        <dbReference type="PROSITE" id="PS01124"/>
    </source>
</evidence>
<evidence type="ECO:0000256" key="1">
    <source>
        <dbReference type="ARBA" id="ARBA00023015"/>
    </source>
</evidence>
<dbReference type="SMART" id="SM00342">
    <property type="entry name" value="HTH_ARAC"/>
    <property type="match status" value="1"/>
</dbReference>
<dbReference type="PROSITE" id="PS00041">
    <property type="entry name" value="HTH_ARAC_FAMILY_1"/>
    <property type="match status" value="1"/>
</dbReference>
<dbReference type="Pfam" id="PF12852">
    <property type="entry name" value="Cupin_6"/>
    <property type="match status" value="1"/>
</dbReference>
<sequence>MLSDVIDAVRTGRAHSGRTVKDGPWATHVPHYTAAGFHVVIKGSCELRTAEERITLHAGDVVCAPRGASYDLSGTGPALLLCGAYLLDRPHPLLADLPTFVHVTARGRLAAAIDLLRAELDQPGTGTDAAVKALVDMLLLYVLRTWFEDHPSPVLHDTAITKALHAIHHRPQAPWTVESLGGEAGLSRAAFAKRFTDVVGQPPLAYLTWWRMATAAKLLRETDAPLGALAARTGYTSEFAFSKAFKRAHGVAPGEYRRHSRSDSLRSIAL</sequence>
<dbReference type="Proteomes" id="UP000272729">
    <property type="component" value="Unassembled WGS sequence"/>
</dbReference>
<dbReference type="InterPro" id="IPR037923">
    <property type="entry name" value="HTH-like"/>
</dbReference>
<dbReference type="SUPFAM" id="SSF46689">
    <property type="entry name" value="Homeodomain-like"/>
    <property type="match status" value="2"/>
</dbReference>
<organism evidence="6 7">
    <name type="scientific">Saccharothrix variisporea</name>
    <dbReference type="NCBI Taxonomy" id="543527"/>
    <lineage>
        <taxon>Bacteria</taxon>
        <taxon>Bacillati</taxon>
        <taxon>Actinomycetota</taxon>
        <taxon>Actinomycetes</taxon>
        <taxon>Pseudonocardiales</taxon>
        <taxon>Pseudonocardiaceae</taxon>
        <taxon>Saccharothrix</taxon>
    </lineage>
</organism>
<dbReference type="PANTHER" id="PTHR46796">
    <property type="entry name" value="HTH-TYPE TRANSCRIPTIONAL ACTIVATOR RHAS-RELATED"/>
    <property type="match status" value="1"/>
</dbReference>
<dbReference type="PANTHER" id="PTHR46796:SF7">
    <property type="entry name" value="ARAC FAMILY TRANSCRIPTIONAL REGULATOR"/>
    <property type="match status" value="1"/>
</dbReference>
<keyword evidence="3" id="KW-0010">Activator</keyword>
<dbReference type="Gene3D" id="2.60.120.10">
    <property type="entry name" value="Jelly Rolls"/>
    <property type="match status" value="1"/>
</dbReference>
<dbReference type="InterPro" id="IPR009057">
    <property type="entry name" value="Homeodomain-like_sf"/>
</dbReference>
<dbReference type="GO" id="GO:0043565">
    <property type="term" value="F:sequence-specific DNA binding"/>
    <property type="evidence" value="ECO:0007669"/>
    <property type="project" value="InterPro"/>
</dbReference>